<reference evidence="2 3" key="1">
    <citation type="submission" date="2016-10" db="EMBL/GenBank/DDBJ databases">
        <authorList>
            <person name="de Groot N.N."/>
        </authorList>
    </citation>
    <scope>NUCLEOTIDE SEQUENCE [LARGE SCALE GENOMIC DNA]</scope>
    <source>
        <strain evidence="2 3">SR12</strain>
    </source>
</reference>
<accession>A0A1H4DM29</accession>
<evidence type="ECO:0000313" key="3">
    <source>
        <dbReference type="Proteomes" id="UP000199394"/>
    </source>
</evidence>
<name>A0A1H4DM29_9FIRM</name>
<sequence length="171" mass="19453">MKKVYQKIMTLVLVTSIFMASGFVFAQEADNIDRENNDSLDNFVQEIRVNPGETATIPVQGRIYIGPEYVTIGSGVSVGGRHDYDGNQMGYEVQARFSDESTDGSGQAIEFLEYSYGSGIIRHSGTYYVDNINRKVGDHISINQSRWYYFQYHNDTNQAIDITIRSYSWWA</sequence>
<dbReference type="EMBL" id="FNRK01000025">
    <property type="protein sequence ID" value="SEA73242.1"/>
    <property type="molecule type" value="Genomic_DNA"/>
</dbReference>
<gene>
    <name evidence="2" type="ORF">SAMN04515656_12536</name>
</gene>
<evidence type="ECO:0000313" key="2">
    <source>
        <dbReference type="EMBL" id="SEA73242.1"/>
    </source>
</evidence>
<dbReference type="AlphaFoldDB" id="A0A1H4DM29"/>
<proteinExistence type="predicted"/>
<dbReference type="RefSeq" id="WP_090309082.1">
    <property type="nucleotide sequence ID" value="NZ_FNRK01000025.1"/>
</dbReference>
<dbReference type="Proteomes" id="UP000199394">
    <property type="component" value="Unassembled WGS sequence"/>
</dbReference>
<evidence type="ECO:0000256" key="1">
    <source>
        <dbReference type="SAM" id="SignalP"/>
    </source>
</evidence>
<keyword evidence="1" id="KW-0732">Signal</keyword>
<feature type="chain" id="PRO_5011553137" evidence="1">
    <location>
        <begin position="27"/>
        <end position="171"/>
    </location>
</feature>
<organism evidence="2 3">
    <name type="scientific">Eubacterium aggregans</name>
    <dbReference type="NCBI Taxonomy" id="81409"/>
    <lineage>
        <taxon>Bacteria</taxon>
        <taxon>Bacillati</taxon>
        <taxon>Bacillota</taxon>
        <taxon>Clostridia</taxon>
        <taxon>Eubacteriales</taxon>
        <taxon>Eubacteriaceae</taxon>
        <taxon>Eubacterium</taxon>
    </lineage>
</organism>
<keyword evidence="3" id="KW-1185">Reference proteome</keyword>
<feature type="signal peptide" evidence="1">
    <location>
        <begin position="1"/>
        <end position="26"/>
    </location>
</feature>
<protein>
    <submittedName>
        <fullName evidence="2">Uncharacterized protein</fullName>
    </submittedName>
</protein>